<accession>A0A964E4D9</accession>
<dbReference type="PANTHER" id="PTHR10434">
    <property type="entry name" value="1-ACYL-SN-GLYCEROL-3-PHOSPHATE ACYLTRANSFERASE"/>
    <property type="match status" value="1"/>
</dbReference>
<gene>
    <name evidence="6" type="ORF">ACELLULO517_11510</name>
</gene>
<evidence type="ECO:0000256" key="4">
    <source>
        <dbReference type="SAM" id="Phobius"/>
    </source>
</evidence>
<evidence type="ECO:0000259" key="5">
    <source>
        <dbReference type="SMART" id="SM00563"/>
    </source>
</evidence>
<dbReference type="GO" id="GO:0006654">
    <property type="term" value="P:phosphatidic acid biosynthetic process"/>
    <property type="evidence" value="ECO:0007669"/>
    <property type="project" value="TreeGrafter"/>
</dbReference>
<keyword evidence="4" id="KW-0812">Transmembrane</keyword>
<dbReference type="PANTHER" id="PTHR10434:SF40">
    <property type="entry name" value="1-ACYL-SN-GLYCEROL-3-PHOSPHATE ACYLTRANSFERASE"/>
    <property type="match status" value="1"/>
</dbReference>
<dbReference type="EMBL" id="JAESVA010000003">
    <property type="protein sequence ID" value="MCB8880863.1"/>
    <property type="molecule type" value="Genomic_DNA"/>
</dbReference>
<dbReference type="SMART" id="SM00563">
    <property type="entry name" value="PlsC"/>
    <property type="match status" value="1"/>
</dbReference>
<keyword evidence="3 6" id="KW-0012">Acyltransferase</keyword>
<dbReference type="AlphaFoldDB" id="A0A964E4D9"/>
<keyword evidence="2" id="KW-0808">Transferase</keyword>
<dbReference type="SUPFAM" id="SSF69593">
    <property type="entry name" value="Glycerol-3-phosphate (1)-acyltransferase"/>
    <property type="match status" value="1"/>
</dbReference>
<keyword evidence="4" id="KW-1133">Transmembrane helix</keyword>
<organism evidence="6 7">
    <name type="scientific">Acidisoma cellulosilyticum</name>
    <dbReference type="NCBI Taxonomy" id="2802395"/>
    <lineage>
        <taxon>Bacteria</taxon>
        <taxon>Pseudomonadati</taxon>
        <taxon>Pseudomonadota</taxon>
        <taxon>Alphaproteobacteria</taxon>
        <taxon>Acetobacterales</taxon>
        <taxon>Acidocellaceae</taxon>
        <taxon>Acidisoma</taxon>
    </lineage>
</organism>
<evidence type="ECO:0000256" key="2">
    <source>
        <dbReference type="ARBA" id="ARBA00022679"/>
    </source>
</evidence>
<evidence type="ECO:0000256" key="3">
    <source>
        <dbReference type="ARBA" id="ARBA00023315"/>
    </source>
</evidence>
<feature type="transmembrane region" description="Helical" evidence="4">
    <location>
        <begin position="6"/>
        <end position="29"/>
    </location>
</feature>
<evidence type="ECO:0000313" key="6">
    <source>
        <dbReference type="EMBL" id="MCB8880863.1"/>
    </source>
</evidence>
<keyword evidence="7" id="KW-1185">Reference proteome</keyword>
<comment type="pathway">
    <text evidence="1">Lipid metabolism.</text>
</comment>
<name>A0A964E4D9_9PROT</name>
<protein>
    <submittedName>
        <fullName evidence="6">1-acyl-sn-glycerol-3-phosphate acyltransferase</fullName>
    </submittedName>
</protein>
<dbReference type="InterPro" id="IPR002123">
    <property type="entry name" value="Plipid/glycerol_acylTrfase"/>
</dbReference>
<evidence type="ECO:0000256" key="1">
    <source>
        <dbReference type="ARBA" id="ARBA00005189"/>
    </source>
</evidence>
<dbReference type="Proteomes" id="UP000721844">
    <property type="component" value="Unassembled WGS sequence"/>
</dbReference>
<proteinExistence type="predicted"/>
<reference evidence="6 7" key="1">
    <citation type="journal article" date="2021" name="Microorganisms">
        <title>Acidisoma silvae sp. nov. and Acidisomacellulosilytica sp. nov., Two Acidophilic Bacteria Isolated from Decaying Wood, Hydrolyzing Cellulose and Producing Poly-3-hydroxybutyrate.</title>
        <authorList>
            <person name="Mieszkin S."/>
            <person name="Pouder E."/>
            <person name="Uroz S."/>
            <person name="Simon-Colin C."/>
            <person name="Alain K."/>
        </authorList>
    </citation>
    <scope>NUCLEOTIDE SEQUENCE [LARGE SCALE GENOMIC DNA]</scope>
    <source>
        <strain evidence="6 7">HW T5.17</strain>
    </source>
</reference>
<dbReference type="Pfam" id="PF01553">
    <property type="entry name" value="Acyltransferase"/>
    <property type="match status" value="1"/>
</dbReference>
<keyword evidence="4" id="KW-0472">Membrane</keyword>
<feature type="domain" description="Phospholipid/glycerol acyltransferase" evidence="5">
    <location>
        <begin position="72"/>
        <end position="185"/>
    </location>
</feature>
<comment type="caution">
    <text evidence="6">The sequence shown here is derived from an EMBL/GenBank/DDBJ whole genome shotgun (WGS) entry which is preliminary data.</text>
</comment>
<dbReference type="CDD" id="cd07989">
    <property type="entry name" value="LPLAT_AGPAT-like"/>
    <property type="match status" value="1"/>
</dbReference>
<sequence length="255" mass="27545">MTVTSLSFNIGFVAVTTFYSLWGYLYLVTGREKQITRLGRAWALVLIRLLRLCCGIRVRVSGLEHLPLEGPALIASIHQSAFDTAVWMLLPKPAYVLKQELLKVPVFGRLMKPSGMIAVDRRAGSRAIRDLIRDGQAARDDGRQVVIFPQGTRAGPGEPRVIQPGVAALAGAMGVPVIPVATNSGAHWGRNAFTKRPGVIDIVIGAPLPAGLNRAGLVSALDEAWTQLEARIHNPVDKTVGEPVSVFASRSKEFP</sequence>
<evidence type="ECO:0000313" key="7">
    <source>
        <dbReference type="Proteomes" id="UP000721844"/>
    </source>
</evidence>
<dbReference type="GO" id="GO:0003841">
    <property type="term" value="F:1-acylglycerol-3-phosphate O-acyltransferase activity"/>
    <property type="evidence" value="ECO:0007669"/>
    <property type="project" value="TreeGrafter"/>
</dbReference>